<dbReference type="InterPro" id="IPR036397">
    <property type="entry name" value="RNaseH_sf"/>
</dbReference>
<evidence type="ECO:0000259" key="15">
    <source>
        <dbReference type="PROSITE" id="PS50016"/>
    </source>
</evidence>
<dbReference type="FunFam" id="3.30.40.10:FF:000005">
    <property type="entry name" value="zinc finger protein isoform X1"/>
    <property type="match status" value="1"/>
</dbReference>
<gene>
    <name evidence="17" type="ORF">PoB_003901400</name>
</gene>
<dbReference type="Proteomes" id="UP000735302">
    <property type="component" value="Unassembled WGS sequence"/>
</dbReference>
<evidence type="ECO:0000256" key="10">
    <source>
        <dbReference type="ARBA" id="ARBA00022853"/>
    </source>
</evidence>
<protein>
    <submittedName>
        <fullName evidence="17">Histone acetyltransferase</fullName>
    </submittedName>
</protein>
<dbReference type="Pfam" id="PF21524">
    <property type="entry name" value="SAMD1_WH"/>
    <property type="match status" value="1"/>
</dbReference>
<evidence type="ECO:0000256" key="7">
    <source>
        <dbReference type="ARBA" id="ARBA00022771"/>
    </source>
</evidence>
<accession>A0AAV4B2A8</accession>
<dbReference type="GO" id="GO:0008270">
    <property type="term" value="F:zinc ion binding"/>
    <property type="evidence" value="ECO:0007669"/>
    <property type="project" value="UniProtKB-KW"/>
</dbReference>
<keyword evidence="13" id="KW-0539">Nucleus</keyword>
<reference evidence="17 18" key="1">
    <citation type="journal article" date="2021" name="Elife">
        <title>Chloroplast acquisition without the gene transfer in kleptoplastic sea slugs, Plakobranchus ocellatus.</title>
        <authorList>
            <person name="Maeda T."/>
            <person name="Takahashi S."/>
            <person name="Yoshida T."/>
            <person name="Shimamura S."/>
            <person name="Takaki Y."/>
            <person name="Nagai Y."/>
            <person name="Toyoda A."/>
            <person name="Suzuki Y."/>
            <person name="Arimoto A."/>
            <person name="Ishii H."/>
            <person name="Satoh N."/>
            <person name="Nishiyama T."/>
            <person name="Hasebe M."/>
            <person name="Maruyama T."/>
            <person name="Minagawa J."/>
            <person name="Obokata J."/>
            <person name="Shigenobu S."/>
        </authorList>
    </citation>
    <scope>NUCLEOTIDE SEQUENCE [LARGE SCALE GENOMIC DNA]</scope>
</reference>
<dbReference type="GO" id="GO:0005634">
    <property type="term" value="C:nucleus"/>
    <property type="evidence" value="ECO:0007669"/>
    <property type="project" value="UniProtKB-SubCell"/>
</dbReference>
<evidence type="ECO:0000256" key="14">
    <source>
        <dbReference type="PROSITE-ProRule" id="PRU00146"/>
    </source>
</evidence>
<evidence type="ECO:0000256" key="12">
    <source>
        <dbReference type="ARBA" id="ARBA00023163"/>
    </source>
</evidence>
<dbReference type="GO" id="GO:0003677">
    <property type="term" value="F:DNA binding"/>
    <property type="evidence" value="ECO:0007669"/>
    <property type="project" value="InterPro"/>
</dbReference>
<evidence type="ECO:0000256" key="6">
    <source>
        <dbReference type="ARBA" id="ARBA00022737"/>
    </source>
</evidence>
<dbReference type="InterPro" id="IPR011011">
    <property type="entry name" value="Znf_FYVE_PHD"/>
</dbReference>
<evidence type="ECO:0000256" key="11">
    <source>
        <dbReference type="ARBA" id="ARBA00023015"/>
    </source>
</evidence>
<name>A0AAV4B2A8_9GAST</name>
<dbReference type="CDD" id="cd15618">
    <property type="entry name" value="PHD1_MOZ_MORF"/>
    <property type="match status" value="1"/>
</dbReference>
<keyword evidence="10" id="KW-0156">Chromatin regulator</keyword>
<dbReference type="InterPro" id="IPR013083">
    <property type="entry name" value="Znf_RING/FYVE/PHD"/>
</dbReference>
<keyword evidence="5" id="KW-0479">Metal-binding</keyword>
<dbReference type="Gene3D" id="3.30.40.10">
    <property type="entry name" value="Zinc/RING finger domain, C3HC4 (zinc finger)"/>
    <property type="match status" value="1"/>
</dbReference>
<feature type="domain" description="PHD-type" evidence="15">
    <location>
        <begin position="260"/>
        <end position="310"/>
    </location>
</feature>
<proteinExistence type="predicted"/>
<keyword evidence="11" id="KW-0805">Transcription regulation</keyword>
<evidence type="ECO:0000256" key="13">
    <source>
        <dbReference type="ARBA" id="ARBA00023242"/>
    </source>
</evidence>
<evidence type="ECO:0000313" key="17">
    <source>
        <dbReference type="EMBL" id="GFO12509.1"/>
    </source>
</evidence>
<evidence type="ECO:0000256" key="1">
    <source>
        <dbReference type="ARBA" id="ARBA00004123"/>
    </source>
</evidence>
<evidence type="ECO:0000256" key="2">
    <source>
        <dbReference type="ARBA" id="ARBA00022491"/>
    </source>
</evidence>
<dbReference type="PANTHER" id="PTHR45888:SF4">
    <property type="entry name" value="PHD FINGER PROTEIN 10"/>
    <property type="match status" value="1"/>
</dbReference>
<keyword evidence="18" id="KW-1185">Reference proteome</keyword>
<dbReference type="SMART" id="SM00249">
    <property type="entry name" value="PHD"/>
    <property type="match status" value="2"/>
</dbReference>
<keyword evidence="8" id="KW-0862">Zinc</keyword>
<dbReference type="AlphaFoldDB" id="A0AAV4B2A8"/>
<evidence type="ECO:0000256" key="8">
    <source>
        <dbReference type="ARBA" id="ARBA00022833"/>
    </source>
</evidence>
<dbReference type="InterPro" id="IPR001965">
    <property type="entry name" value="Znf_PHD"/>
</dbReference>
<dbReference type="InterPro" id="IPR048589">
    <property type="entry name" value="SAMD1-like_WH"/>
</dbReference>
<evidence type="ECO:0000259" key="16">
    <source>
        <dbReference type="PROSITE" id="PS52014"/>
    </source>
</evidence>
<evidence type="ECO:0000256" key="3">
    <source>
        <dbReference type="ARBA" id="ARBA00022499"/>
    </source>
</evidence>
<keyword evidence="12" id="KW-0804">Transcription</keyword>
<dbReference type="PROSITE" id="PS52014">
    <property type="entry name" value="SAMD1_WH"/>
    <property type="match status" value="1"/>
</dbReference>
<dbReference type="Gene3D" id="3.30.420.10">
    <property type="entry name" value="Ribonuclease H-like superfamily/Ribonuclease H"/>
    <property type="match status" value="1"/>
</dbReference>
<dbReference type="Pfam" id="PF00628">
    <property type="entry name" value="PHD"/>
    <property type="match status" value="2"/>
</dbReference>
<evidence type="ECO:0000256" key="9">
    <source>
        <dbReference type="ARBA" id="ARBA00022843"/>
    </source>
</evidence>
<keyword evidence="3" id="KW-1017">Isopeptide bond</keyword>
<keyword evidence="6" id="KW-0677">Repeat</keyword>
<comment type="caution">
    <text evidence="17">The sequence shown here is derived from an EMBL/GenBank/DDBJ whole genome shotgun (WGS) entry which is preliminary data.</text>
</comment>
<keyword evidence="4" id="KW-0597">Phosphoprotein</keyword>
<evidence type="ECO:0000313" key="18">
    <source>
        <dbReference type="Proteomes" id="UP000735302"/>
    </source>
</evidence>
<dbReference type="GO" id="GO:0006325">
    <property type="term" value="P:chromatin organization"/>
    <property type="evidence" value="ECO:0007669"/>
    <property type="project" value="UniProtKB-KW"/>
</dbReference>
<dbReference type="PANTHER" id="PTHR45888">
    <property type="entry name" value="HL01030P-RELATED"/>
    <property type="match status" value="1"/>
</dbReference>
<feature type="domain" description="SAMD1-like winged helix (WH)" evidence="16">
    <location>
        <begin position="7"/>
        <end position="83"/>
    </location>
</feature>
<keyword evidence="7 14" id="KW-0863">Zinc-finger</keyword>
<evidence type="ECO:0000256" key="4">
    <source>
        <dbReference type="ARBA" id="ARBA00022553"/>
    </source>
</evidence>
<organism evidence="17 18">
    <name type="scientific">Plakobranchus ocellatus</name>
    <dbReference type="NCBI Taxonomy" id="259542"/>
    <lineage>
        <taxon>Eukaryota</taxon>
        <taxon>Metazoa</taxon>
        <taxon>Spiralia</taxon>
        <taxon>Lophotrochozoa</taxon>
        <taxon>Mollusca</taxon>
        <taxon>Gastropoda</taxon>
        <taxon>Heterobranchia</taxon>
        <taxon>Euthyneura</taxon>
        <taxon>Panpulmonata</taxon>
        <taxon>Sacoglossa</taxon>
        <taxon>Placobranchoidea</taxon>
        <taxon>Plakobranchidae</taxon>
        <taxon>Plakobranchus</taxon>
    </lineage>
</organism>
<sequence>MVRELDKNIEVNSTYLSWILEAVHKVKHQKQRPNNDRVIGAIRQNHQVSEESILEQLELAVKAGLIIRIESNNDYTYKDPALTPCKPSKLKVLDVEKKADLSKYVYQCLREPQNGKGLMLKSIEKYILSRCELKNNNGNAFTKNLHMCVRRAVQLGRLVQSGKLIKVPSEEDGESRGSSSINFEEANFEVILPFERYKKRATPVILCSFCLEGADKNREGKWEDLISCADCGNSGHPSCLKFSADLTAKVRKLRWQCINCKKCSFCGKSGKEDDMLFCDSCDRGFHMPCCDPPITRPPKGDWKCNLCDPERGTKKGKKFLEAALKYTTKVKTQLKATSKQSLKRARTQSCNVHPHISHQTQDALGQLDLTPLPHPAYSPDLALSDYCLFPQLKKYLKGHHYDNDEEVIADVGRWCCGQSSEFFSDGVRQLVKSWRLCVDRDSDYDEK</sequence>
<feature type="domain" description="PHD-type" evidence="15">
    <location>
        <begin position="204"/>
        <end position="263"/>
    </location>
</feature>
<evidence type="ECO:0000256" key="5">
    <source>
        <dbReference type="ARBA" id="ARBA00022723"/>
    </source>
</evidence>
<dbReference type="PROSITE" id="PS50016">
    <property type="entry name" value="ZF_PHD_2"/>
    <property type="match status" value="2"/>
</dbReference>
<comment type="subcellular location">
    <subcellularLocation>
        <location evidence="1">Nucleus</location>
    </subcellularLocation>
</comment>
<dbReference type="EMBL" id="BLXT01004423">
    <property type="protein sequence ID" value="GFO12509.1"/>
    <property type="molecule type" value="Genomic_DNA"/>
</dbReference>
<dbReference type="CDD" id="cd15527">
    <property type="entry name" value="PHD2_KAT6A_6B"/>
    <property type="match status" value="1"/>
</dbReference>
<dbReference type="SUPFAM" id="SSF57903">
    <property type="entry name" value="FYVE/PHD zinc finger"/>
    <property type="match status" value="2"/>
</dbReference>
<dbReference type="InterPro" id="IPR019787">
    <property type="entry name" value="Znf_PHD-finger"/>
</dbReference>
<keyword evidence="2" id="KW-0678">Repressor</keyword>
<keyword evidence="9" id="KW-0832">Ubl conjugation</keyword>